<reference evidence="1 2" key="1">
    <citation type="submission" date="2022-10" db="EMBL/GenBank/DDBJ databases">
        <title>The complete genomes of actinobacterial strains from the NBC collection.</title>
        <authorList>
            <person name="Joergensen T.S."/>
            <person name="Alvarez Arevalo M."/>
            <person name="Sterndorff E.B."/>
            <person name="Faurdal D."/>
            <person name="Vuksanovic O."/>
            <person name="Mourched A.-S."/>
            <person name="Charusanti P."/>
            <person name="Shaw S."/>
            <person name="Blin K."/>
            <person name="Weber T."/>
        </authorList>
    </citation>
    <scope>NUCLEOTIDE SEQUENCE [LARGE SCALE GENOMIC DNA]</scope>
    <source>
        <strain evidence="1 2">NBC 01769</strain>
    </source>
</reference>
<evidence type="ECO:0000313" key="1">
    <source>
        <dbReference type="EMBL" id="WSC14487.1"/>
    </source>
</evidence>
<sequence>MEEEEEDAFDTFDVDAAGEPLEATHRNVLTDAEKNIAKTLMESGIRFIEIEGDYLKFSLNPKLTLGIAQTSRGVFLPRLDVSTLRDQIDEGVQQHSEFMGIAIPSIGYLELSIQNNGLYSSSLHGSISKLSPEGVPDCRHSNGDISLPCASVVEGGRRAVRLHIQGSHGGPCLELSGISPAGLLWSTRGRMRPTSMYNAAMSLKVHFPEAMDQQAMENSAKDIISSLIYELDVRNGLRLRTLRWPSKSRISATPREATDTFARYPETKVNSEMSTLFGFAGSVIENPPLSFLSYYQVLEYYFPAAIKRTALRQLGKELSDPRFSRADRDDLLRILKIGERSLNATESSQLRTLLDECVRNERIEIFFNEGNWSDHFSKNGPIQGVGVINSKNTQSPMANQVADRIYKIRNRIVHAKDDPKFEDVPALLPQSEEADALGPDIALARLLASEVILDSQTS</sequence>
<evidence type="ECO:0000313" key="2">
    <source>
        <dbReference type="Proteomes" id="UP001330827"/>
    </source>
</evidence>
<proteinExistence type="predicted"/>
<organism evidence="1 2">
    <name type="scientific">Streptomyces brevispora</name>
    <dbReference type="NCBI Taxonomy" id="887462"/>
    <lineage>
        <taxon>Bacteria</taxon>
        <taxon>Bacillati</taxon>
        <taxon>Actinomycetota</taxon>
        <taxon>Actinomycetes</taxon>
        <taxon>Kitasatosporales</taxon>
        <taxon>Streptomycetaceae</taxon>
        <taxon>Streptomyces</taxon>
    </lineage>
</organism>
<evidence type="ECO:0008006" key="3">
    <source>
        <dbReference type="Google" id="ProtNLM"/>
    </source>
</evidence>
<dbReference type="Proteomes" id="UP001330827">
    <property type="component" value="Chromosome"/>
</dbReference>
<gene>
    <name evidence="1" type="ORF">OIE64_17695</name>
</gene>
<dbReference type="RefSeq" id="WP_326593050.1">
    <property type="nucleotide sequence ID" value="NZ_CP109114.1"/>
</dbReference>
<protein>
    <recommendedName>
        <fullName evidence="3">Apea-like HEPN domain-containing protein</fullName>
    </recommendedName>
</protein>
<dbReference type="EMBL" id="CP109114">
    <property type="protein sequence ID" value="WSC14487.1"/>
    <property type="molecule type" value="Genomic_DNA"/>
</dbReference>
<keyword evidence="2" id="KW-1185">Reference proteome</keyword>
<name>A0ABZ1G5J1_9ACTN</name>
<accession>A0ABZ1G5J1</accession>